<sequence length="54" mass="6164">MIQEKHWDIMSDIEKRIAYDVAIESLQVQDTFTGFCKAMNNSTFDIIGNPVEIG</sequence>
<accession>A0A6M3IZP5</accession>
<reference evidence="1" key="1">
    <citation type="submission" date="2020-03" db="EMBL/GenBank/DDBJ databases">
        <title>The deep terrestrial virosphere.</title>
        <authorList>
            <person name="Holmfeldt K."/>
            <person name="Nilsson E."/>
            <person name="Simone D."/>
            <person name="Lopez-Fernandez M."/>
            <person name="Wu X."/>
            <person name="de Brujin I."/>
            <person name="Lundin D."/>
            <person name="Andersson A."/>
            <person name="Bertilsson S."/>
            <person name="Dopson M."/>
        </authorList>
    </citation>
    <scope>NUCLEOTIDE SEQUENCE</scope>
    <source>
        <strain evidence="1">MM415B00664</strain>
    </source>
</reference>
<name>A0A6M3IZP5_9ZZZZ</name>
<evidence type="ECO:0000313" key="1">
    <source>
        <dbReference type="EMBL" id="QJA63010.1"/>
    </source>
</evidence>
<dbReference type="EMBL" id="MT141488">
    <property type="protein sequence ID" value="QJA63010.1"/>
    <property type="molecule type" value="Genomic_DNA"/>
</dbReference>
<proteinExistence type="predicted"/>
<organism evidence="1">
    <name type="scientific">viral metagenome</name>
    <dbReference type="NCBI Taxonomy" id="1070528"/>
    <lineage>
        <taxon>unclassified sequences</taxon>
        <taxon>metagenomes</taxon>
        <taxon>organismal metagenomes</taxon>
    </lineage>
</organism>
<protein>
    <submittedName>
        <fullName evidence="1">Uncharacterized protein</fullName>
    </submittedName>
</protein>
<gene>
    <name evidence="1" type="ORF">MM415B00664_0001</name>
</gene>
<dbReference type="AlphaFoldDB" id="A0A6M3IZP5"/>